<dbReference type="EMBL" id="JASVWF010000003">
    <property type="protein sequence ID" value="MDL5157016.1"/>
    <property type="molecule type" value="Genomic_DNA"/>
</dbReference>
<evidence type="ECO:0000256" key="1">
    <source>
        <dbReference type="SAM" id="Phobius"/>
    </source>
</evidence>
<dbReference type="RefSeq" id="WP_286053423.1">
    <property type="nucleotide sequence ID" value="NZ_JASVWF010000003.1"/>
</dbReference>
<keyword evidence="1" id="KW-1133">Transmembrane helix</keyword>
<name>A0ABT7M986_9PSEU</name>
<proteinExistence type="predicted"/>
<evidence type="ECO:0000313" key="3">
    <source>
        <dbReference type="Proteomes" id="UP001231924"/>
    </source>
</evidence>
<keyword evidence="3" id="KW-1185">Reference proteome</keyword>
<comment type="caution">
    <text evidence="2">The sequence shown here is derived from an EMBL/GenBank/DDBJ whole genome shotgun (WGS) entry which is preliminary data.</text>
</comment>
<dbReference type="Proteomes" id="UP001231924">
    <property type="component" value="Unassembled WGS sequence"/>
</dbReference>
<feature type="transmembrane region" description="Helical" evidence="1">
    <location>
        <begin position="54"/>
        <end position="72"/>
    </location>
</feature>
<keyword evidence="1" id="KW-0812">Transmembrane</keyword>
<keyword evidence="1" id="KW-0472">Membrane</keyword>
<reference evidence="2 3" key="1">
    <citation type="submission" date="2023-06" db="EMBL/GenBank/DDBJ databases">
        <title>Actinomycetospora Odt1-22.</title>
        <authorList>
            <person name="Supong K."/>
        </authorList>
    </citation>
    <scope>NUCLEOTIDE SEQUENCE [LARGE SCALE GENOMIC DNA]</scope>
    <source>
        <strain evidence="2 3">Odt1-22</strain>
    </source>
</reference>
<feature type="transmembrane region" description="Helical" evidence="1">
    <location>
        <begin position="22"/>
        <end position="42"/>
    </location>
</feature>
<sequence length="84" mass="9228">MDPPISLPSGDLRRKAPEMKKIAELLVCFLHPIAVILVWLNLIVRPELSGTAKIVWGVLALVPVVPFVYVLTGGELWEKSSKPA</sequence>
<evidence type="ECO:0000313" key="2">
    <source>
        <dbReference type="EMBL" id="MDL5157016.1"/>
    </source>
</evidence>
<evidence type="ECO:0008006" key="4">
    <source>
        <dbReference type="Google" id="ProtNLM"/>
    </source>
</evidence>
<gene>
    <name evidence="2" type="ORF">QRT03_13690</name>
</gene>
<organism evidence="2 3">
    <name type="scientific">Actinomycetospora termitidis</name>
    <dbReference type="NCBI Taxonomy" id="3053470"/>
    <lineage>
        <taxon>Bacteria</taxon>
        <taxon>Bacillati</taxon>
        <taxon>Actinomycetota</taxon>
        <taxon>Actinomycetes</taxon>
        <taxon>Pseudonocardiales</taxon>
        <taxon>Pseudonocardiaceae</taxon>
        <taxon>Actinomycetospora</taxon>
    </lineage>
</organism>
<accession>A0ABT7M986</accession>
<protein>
    <recommendedName>
        <fullName evidence="4">Cardiolipin synthase N-terminal domain-containing protein</fullName>
    </recommendedName>
</protein>